<protein>
    <submittedName>
        <fullName evidence="1">Uncharacterized protein</fullName>
    </submittedName>
</protein>
<proteinExistence type="predicted"/>
<sequence>MTYTANTVEPRERYRVYKRILNAYAAKSNGRVTRLRSSDSNDWSIDDTGVLVSFFICRHSRMIEFTVRYVSKFSMDEVHDLVECTGARAKSVAYYYIKGHGWHSAFDKEMMFVIDTERMLERHVLA</sequence>
<dbReference type="EMBL" id="JANBPT010000479">
    <property type="protein sequence ID" value="KAJ1919224.1"/>
    <property type="molecule type" value="Genomic_DNA"/>
</dbReference>
<evidence type="ECO:0000313" key="2">
    <source>
        <dbReference type="Proteomes" id="UP001150569"/>
    </source>
</evidence>
<evidence type="ECO:0000313" key="1">
    <source>
        <dbReference type="EMBL" id="KAJ1919224.1"/>
    </source>
</evidence>
<keyword evidence="2" id="KW-1185">Reference proteome</keyword>
<reference evidence="1" key="1">
    <citation type="submission" date="2022-07" db="EMBL/GenBank/DDBJ databases">
        <title>Phylogenomic reconstructions and comparative analyses of Kickxellomycotina fungi.</title>
        <authorList>
            <person name="Reynolds N.K."/>
            <person name="Stajich J.E."/>
            <person name="Barry K."/>
            <person name="Grigoriev I.V."/>
            <person name="Crous P."/>
            <person name="Smith M.E."/>
        </authorList>
    </citation>
    <scope>NUCLEOTIDE SEQUENCE</scope>
    <source>
        <strain evidence="1">RSA 861</strain>
    </source>
</reference>
<name>A0A9W8DV73_9FUNG</name>
<dbReference type="Proteomes" id="UP001150569">
    <property type="component" value="Unassembled WGS sequence"/>
</dbReference>
<comment type="caution">
    <text evidence="1">The sequence shown here is derived from an EMBL/GenBank/DDBJ whole genome shotgun (WGS) entry which is preliminary data.</text>
</comment>
<dbReference type="AlphaFoldDB" id="A0A9W8DV73"/>
<gene>
    <name evidence="1" type="ORF">IWQ60_007299</name>
</gene>
<accession>A0A9W8DV73</accession>
<organism evidence="1 2">
    <name type="scientific">Tieghemiomyces parasiticus</name>
    <dbReference type="NCBI Taxonomy" id="78921"/>
    <lineage>
        <taxon>Eukaryota</taxon>
        <taxon>Fungi</taxon>
        <taxon>Fungi incertae sedis</taxon>
        <taxon>Zoopagomycota</taxon>
        <taxon>Kickxellomycotina</taxon>
        <taxon>Dimargaritomycetes</taxon>
        <taxon>Dimargaritales</taxon>
        <taxon>Dimargaritaceae</taxon>
        <taxon>Tieghemiomyces</taxon>
    </lineage>
</organism>